<organism evidence="1 2">
    <name type="scientific">Gossypium schwendimanii</name>
    <name type="common">Cotton</name>
    <dbReference type="NCBI Taxonomy" id="34291"/>
    <lineage>
        <taxon>Eukaryota</taxon>
        <taxon>Viridiplantae</taxon>
        <taxon>Streptophyta</taxon>
        <taxon>Embryophyta</taxon>
        <taxon>Tracheophyta</taxon>
        <taxon>Spermatophyta</taxon>
        <taxon>Magnoliopsida</taxon>
        <taxon>eudicotyledons</taxon>
        <taxon>Gunneridae</taxon>
        <taxon>Pentapetalae</taxon>
        <taxon>rosids</taxon>
        <taxon>malvids</taxon>
        <taxon>Malvales</taxon>
        <taxon>Malvaceae</taxon>
        <taxon>Malvoideae</taxon>
        <taxon>Gossypium</taxon>
    </lineage>
</organism>
<evidence type="ECO:0000313" key="1">
    <source>
        <dbReference type="EMBL" id="MBA0873278.1"/>
    </source>
</evidence>
<name>A0A7J9MQM6_GOSSC</name>
<reference evidence="1 2" key="1">
    <citation type="journal article" date="2019" name="Genome Biol. Evol.">
        <title>Insights into the evolution of the New World diploid cottons (Gossypium, subgenus Houzingenia) based on genome sequencing.</title>
        <authorList>
            <person name="Grover C.E."/>
            <person name="Arick M.A. 2nd"/>
            <person name="Thrash A."/>
            <person name="Conover J.L."/>
            <person name="Sanders W.S."/>
            <person name="Peterson D.G."/>
            <person name="Frelichowski J.E."/>
            <person name="Scheffler J.A."/>
            <person name="Scheffler B.E."/>
            <person name="Wendel J.F."/>
        </authorList>
    </citation>
    <scope>NUCLEOTIDE SEQUENCE [LARGE SCALE GENOMIC DNA]</scope>
    <source>
        <strain evidence="1">1</strain>
        <tissue evidence="1">Leaf</tissue>
    </source>
</reference>
<protein>
    <submittedName>
        <fullName evidence="1">Uncharacterized protein</fullName>
    </submittedName>
</protein>
<keyword evidence="2" id="KW-1185">Reference proteome</keyword>
<gene>
    <name evidence="1" type="ORF">Goshw_000176</name>
</gene>
<accession>A0A7J9MQM6</accession>
<evidence type="ECO:0000313" key="2">
    <source>
        <dbReference type="Proteomes" id="UP000593576"/>
    </source>
</evidence>
<dbReference type="OrthoDB" id="948551at2759"/>
<comment type="caution">
    <text evidence="1">The sequence shown here is derived from an EMBL/GenBank/DDBJ whole genome shotgun (WGS) entry which is preliminary data.</text>
</comment>
<sequence>MLDVFTPGMHFVYVLLGWKCSITNRHVLLDAISRRHGLKVPHAK</sequence>
<dbReference type="EMBL" id="JABFAF010000013">
    <property type="protein sequence ID" value="MBA0873278.1"/>
    <property type="molecule type" value="Genomic_DNA"/>
</dbReference>
<dbReference type="AlphaFoldDB" id="A0A7J9MQM6"/>
<proteinExistence type="predicted"/>
<dbReference type="Proteomes" id="UP000593576">
    <property type="component" value="Unassembled WGS sequence"/>
</dbReference>